<organism evidence="1">
    <name type="scientific">viral metagenome</name>
    <dbReference type="NCBI Taxonomy" id="1070528"/>
    <lineage>
        <taxon>unclassified sequences</taxon>
        <taxon>metagenomes</taxon>
        <taxon>organismal metagenomes</taxon>
    </lineage>
</organism>
<evidence type="ECO:0008006" key="2">
    <source>
        <dbReference type="Google" id="ProtNLM"/>
    </source>
</evidence>
<name>A0A6C0E2I3_9ZZZZ</name>
<accession>A0A6C0E2I3</accession>
<evidence type="ECO:0000313" key="1">
    <source>
        <dbReference type="EMBL" id="QHT23367.1"/>
    </source>
</evidence>
<sequence>MSFVFIITRHVNSERTNRYWNRCISTIRIYYPKNKIVVIDDNSNYEFVVKMCEDDNVQYVQSEFPGRGELLPYYYYYHHPWHSKAVIIHDSIFFHSCIPFGKINLPVCPLWHFTSDTENIDNSMRITHNLKNSAIIKKMLKNDSSVKILGKSKEWNGCFGIQCMITHDCLRNIQEKFNFLNLVHHIHNRADRCCFERIFACMIYSQYPALKKCPSLFGNIFNYLHFGYSYEEYINDVNNRKINKPVIKVWTGR</sequence>
<reference evidence="1" key="1">
    <citation type="journal article" date="2020" name="Nature">
        <title>Giant virus diversity and host interactions through global metagenomics.</title>
        <authorList>
            <person name="Schulz F."/>
            <person name="Roux S."/>
            <person name="Paez-Espino D."/>
            <person name="Jungbluth S."/>
            <person name="Walsh D.A."/>
            <person name="Denef V.J."/>
            <person name="McMahon K.D."/>
            <person name="Konstantinidis K.T."/>
            <person name="Eloe-Fadrosh E.A."/>
            <person name="Kyrpides N.C."/>
            <person name="Woyke T."/>
        </authorList>
    </citation>
    <scope>NUCLEOTIDE SEQUENCE</scope>
    <source>
        <strain evidence="1">GVMAG-M-3300023179-116</strain>
    </source>
</reference>
<proteinExistence type="predicted"/>
<protein>
    <recommendedName>
        <fullName evidence="2">Glycosyltransferase 2-like domain-containing protein</fullName>
    </recommendedName>
</protein>
<dbReference type="AlphaFoldDB" id="A0A6C0E2I3"/>
<dbReference type="EMBL" id="MN739731">
    <property type="protein sequence ID" value="QHT23367.1"/>
    <property type="molecule type" value="Genomic_DNA"/>
</dbReference>